<dbReference type="Proteomes" id="UP001176940">
    <property type="component" value="Unassembled WGS sequence"/>
</dbReference>
<feature type="non-terminal residue" evidence="2">
    <location>
        <position position="203"/>
    </location>
</feature>
<accession>A0ABN9M0Y7</accession>
<organism evidence="2 3">
    <name type="scientific">Ranitomeya imitator</name>
    <name type="common">mimic poison frog</name>
    <dbReference type="NCBI Taxonomy" id="111125"/>
    <lineage>
        <taxon>Eukaryota</taxon>
        <taxon>Metazoa</taxon>
        <taxon>Chordata</taxon>
        <taxon>Craniata</taxon>
        <taxon>Vertebrata</taxon>
        <taxon>Euteleostomi</taxon>
        <taxon>Amphibia</taxon>
        <taxon>Batrachia</taxon>
        <taxon>Anura</taxon>
        <taxon>Neobatrachia</taxon>
        <taxon>Hyloidea</taxon>
        <taxon>Dendrobatidae</taxon>
        <taxon>Dendrobatinae</taxon>
        <taxon>Ranitomeya</taxon>
    </lineage>
</organism>
<keyword evidence="3" id="KW-1185">Reference proteome</keyword>
<dbReference type="InterPro" id="IPR009003">
    <property type="entry name" value="Peptidase_S1_PA"/>
</dbReference>
<proteinExistence type="predicted"/>
<evidence type="ECO:0000313" key="2">
    <source>
        <dbReference type="EMBL" id="CAJ0956103.1"/>
    </source>
</evidence>
<gene>
    <name evidence="2" type="ORF">RIMI_LOCUS15366509</name>
</gene>
<feature type="domain" description="Peptidase S1" evidence="1">
    <location>
        <begin position="44"/>
        <end position="203"/>
    </location>
</feature>
<dbReference type="PROSITE" id="PS00134">
    <property type="entry name" value="TRYPSIN_HIS"/>
    <property type="match status" value="1"/>
</dbReference>
<dbReference type="PROSITE" id="PS50240">
    <property type="entry name" value="TRYPSIN_DOM"/>
    <property type="match status" value="1"/>
</dbReference>
<dbReference type="PANTHER" id="PTHR24257">
    <property type="entry name" value="CHYMOTRYPSIN-LIKE ELASTASE FAMILY MEMBER"/>
    <property type="match status" value="1"/>
</dbReference>
<comment type="caution">
    <text evidence="2">The sequence shown here is derived from an EMBL/GenBank/DDBJ whole genome shotgun (WGS) entry which is preliminary data.</text>
</comment>
<reference evidence="2" key="1">
    <citation type="submission" date="2023-07" db="EMBL/GenBank/DDBJ databases">
        <authorList>
            <person name="Stuckert A."/>
        </authorList>
    </citation>
    <scope>NUCLEOTIDE SEQUENCE</scope>
</reference>
<dbReference type="InterPro" id="IPR018114">
    <property type="entry name" value="TRYPSIN_HIS"/>
</dbReference>
<sequence>RPGATPSPRRRSILFPAYSAALTVQIGQQTVELHFFSNKTPQKIVSGNEYARSPGHGSFHCRECIGESQRGAEYHQQWLVGKFILETLLKHVQARGNKMHVHVCGGTLILKNWVLTAAHCFSEVSLKHAWGRQKMPLTGGSSLGSHNLNHTEPTEKMYNHERFRYPHLNELDYDIALVKPVGDILTTHFIQYACLPKREMTLR</sequence>
<dbReference type="InterPro" id="IPR001254">
    <property type="entry name" value="Trypsin_dom"/>
</dbReference>
<dbReference type="InterPro" id="IPR050850">
    <property type="entry name" value="Peptidase_S1_Elastase_sf"/>
</dbReference>
<protein>
    <recommendedName>
        <fullName evidence="1">Peptidase S1 domain-containing protein</fullName>
    </recommendedName>
</protein>
<evidence type="ECO:0000313" key="3">
    <source>
        <dbReference type="Proteomes" id="UP001176940"/>
    </source>
</evidence>
<dbReference type="Pfam" id="PF00089">
    <property type="entry name" value="Trypsin"/>
    <property type="match status" value="1"/>
</dbReference>
<dbReference type="Gene3D" id="2.40.10.120">
    <property type="match status" value="1"/>
</dbReference>
<dbReference type="InterPro" id="IPR001314">
    <property type="entry name" value="Peptidase_S1A"/>
</dbReference>
<evidence type="ECO:0000259" key="1">
    <source>
        <dbReference type="PROSITE" id="PS50240"/>
    </source>
</evidence>
<dbReference type="EMBL" id="CAUEEQ010041205">
    <property type="protein sequence ID" value="CAJ0956103.1"/>
    <property type="molecule type" value="Genomic_DNA"/>
</dbReference>
<dbReference type="PRINTS" id="PR00722">
    <property type="entry name" value="CHYMOTRYPSIN"/>
</dbReference>
<feature type="non-terminal residue" evidence="2">
    <location>
        <position position="1"/>
    </location>
</feature>
<dbReference type="PANTHER" id="PTHR24257:SF10">
    <property type="entry name" value="ELASTASE-1"/>
    <property type="match status" value="1"/>
</dbReference>
<name>A0ABN9M0Y7_9NEOB</name>
<dbReference type="SUPFAM" id="SSF50494">
    <property type="entry name" value="Trypsin-like serine proteases"/>
    <property type="match status" value="1"/>
</dbReference>